<accession>A0A6P4I2D6</accession>
<feature type="binding site" evidence="2">
    <location>
        <position position="61"/>
    </location>
    <ligand>
        <name>Zn(2+)</name>
        <dbReference type="ChEBI" id="CHEBI:29105"/>
    </ligand>
</feature>
<sequence>MDIFENLCRTCGNECLDLLNIYEVSVKALDKTVFVAEMLSSCLPTGFPALQPTDAYPKLICRICLKKLTLVYEFNQQWVGAHSEFNVALKFEERRKRSLASKSQDLKVPELLKPREVPELPRISPEAGGGTVTSTEDAKPHFKCTSCDESFLTEKAWWFHRNFSHKGL</sequence>
<dbReference type="RefSeq" id="XP_017018104.1">
    <property type="nucleotide sequence ID" value="XM_017162615.2"/>
</dbReference>
<evidence type="ECO:0000313" key="5">
    <source>
        <dbReference type="Proteomes" id="UP001652661"/>
    </source>
</evidence>
<keyword evidence="1" id="KW-0863">Zinc-finger</keyword>
<dbReference type="PROSITE" id="PS51915">
    <property type="entry name" value="ZAD"/>
    <property type="match status" value="1"/>
</dbReference>
<feature type="domain" description="C2H2-type" evidence="3">
    <location>
        <begin position="142"/>
        <end position="168"/>
    </location>
</feature>
<dbReference type="PROSITE" id="PS00028">
    <property type="entry name" value="ZINC_FINGER_C2H2_1"/>
    <property type="match status" value="1"/>
</dbReference>
<reference evidence="6" key="1">
    <citation type="submission" date="2025-08" db="UniProtKB">
        <authorList>
            <consortium name="RefSeq"/>
        </authorList>
    </citation>
    <scope>IDENTIFICATION</scope>
    <source>
        <strain evidence="6">14028-0561.14</strain>
        <tissue evidence="6">Whole fly</tissue>
    </source>
</reference>
<feature type="binding site" evidence="2">
    <location>
        <position position="64"/>
    </location>
    <ligand>
        <name>Zn(2+)</name>
        <dbReference type="ChEBI" id="CHEBI:29105"/>
    </ligand>
</feature>
<protein>
    <submittedName>
        <fullName evidence="6">Uncharacterized protein Dlip1 isoform X1</fullName>
    </submittedName>
</protein>
<dbReference type="GO" id="GO:0005634">
    <property type="term" value="C:nucleus"/>
    <property type="evidence" value="ECO:0007669"/>
    <property type="project" value="InterPro"/>
</dbReference>
<dbReference type="AlphaFoldDB" id="A0A6P4I2D6"/>
<dbReference type="SUPFAM" id="SSF57716">
    <property type="entry name" value="Glucocorticoid receptor-like (DNA-binding domain)"/>
    <property type="match status" value="1"/>
</dbReference>
<dbReference type="OrthoDB" id="7838207at2759"/>
<proteinExistence type="predicted"/>
<dbReference type="InterPro" id="IPR013087">
    <property type="entry name" value="Znf_C2H2_type"/>
</dbReference>
<dbReference type="SMART" id="SM00868">
    <property type="entry name" value="zf-AD"/>
    <property type="match status" value="1"/>
</dbReference>
<evidence type="ECO:0000259" key="3">
    <source>
        <dbReference type="PROSITE" id="PS50157"/>
    </source>
</evidence>
<keyword evidence="2" id="KW-0862">Zinc</keyword>
<evidence type="ECO:0000259" key="4">
    <source>
        <dbReference type="PROSITE" id="PS51915"/>
    </source>
</evidence>
<evidence type="ECO:0000313" key="6">
    <source>
        <dbReference type="RefSeq" id="XP_017018104.1"/>
    </source>
</evidence>
<evidence type="ECO:0000256" key="1">
    <source>
        <dbReference type="PROSITE-ProRule" id="PRU00042"/>
    </source>
</evidence>
<name>A0A6P4I2D6_DROKI</name>
<dbReference type="PROSITE" id="PS50157">
    <property type="entry name" value="ZINC_FINGER_C2H2_2"/>
    <property type="match status" value="1"/>
</dbReference>
<keyword evidence="2" id="KW-0479">Metal-binding</keyword>
<dbReference type="GO" id="GO:0008270">
    <property type="term" value="F:zinc ion binding"/>
    <property type="evidence" value="ECO:0007669"/>
    <property type="project" value="UniProtKB-UniRule"/>
</dbReference>
<gene>
    <name evidence="6" type="primary">Dlip1</name>
</gene>
<feature type="binding site" evidence="2">
    <location>
        <position position="11"/>
    </location>
    <ligand>
        <name>Zn(2+)</name>
        <dbReference type="ChEBI" id="CHEBI:29105"/>
    </ligand>
</feature>
<dbReference type="Gene3D" id="3.40.1800.20">
    <property type="match status" value="1"/>
</dbReference>
<feature type="binding site" evidence="2">
    <location>
        <position position="8"/>
    </location>
    <ligand>
        <name>Zn(2+)</name>
        <dbReference type="ChEBI" id="CHEBI:29105"/>
    </ligand>
</feature>
<evidence type="ECO:0000256" key="2">
    <source>
        <dbReference type="PROSITE-ProRule" id="PRU01263"/>
    </source>
</evidence>
<dbReference type="Proteomes" id="UP001652661">
    <property type="component" value="Chromosome X"/>
</dbReference>
<keyword evidence="5" id="KW-1185">Reference proteome</keyword>
<dbReference type="Pfam" id="PF07776">
    <property type="entry name" value="zf-AD"/>
    <property type="match status" value="1"/>
</dbReference>
<dbReference type="InterPro" id="IPR012934">
    <property type="entry name" value="Znf_AD"/>
</dbReference>
<feature type="domain" description="ZAD" evidence="4">
    <location>
        <begin position="6"/>
        <end position="88"/>
    </location>
</feature>
<organism evidence="5 6">
    <name type="scientific">Drosophila kikkawai</name>
    <name type="common">Fruit fly</name>
    <dbReference type="NCBI Taxonomy" id="30033"/>
    <lineage>
        <taxon>Eukaryota</taxon>
        <taxon>Metazoa</taxon>
        <taxon>Ecdysozoa</taxon>
        <taxon>Arthropoda</taxon>
        <taxon>Hexapoda</taxon>
        <taxon>Insecta</taxon>
        <taxon>Pterygota</taxon>
        <taxon>Neoptera</taxon>
        <taxon>Endopterygota</taxon>
        <taxon>Diptera</taxon>
        <taxon>Brachycera</taxon>
        <taxon>Muscomorpha</taxon>
        <taxon>Ephydroidea</taxon>
        <taxon>Drosophilidae</taxon>
        <taxon>Drosophila</taxon>
        <taxon>Sophophora</taxon>
    </lineage>
</organism>